<dbReference type="Gene3D" id="1.20.1250.20">
    <property type="entry name" value="MFS general substrate transporter like domains"/>
    <property type="match status" value="1"/>
</dbReference>
<keyword evidence="4 7" id="KW-0472">Membrane</keyword>
<dbReference type="GO" id="GO:0016020">
    <property type="term" value="C:membrane"/>
    <property type="evidence" value="ECO:0007669"/>
    <property type="project" value="UniProtKB-SubCell"/>
</dbReference>
<dbReference type="SUPFAM" id="SSF103473">
    <property type="entry name" value="MFS general substrate transporter"/>
    <property type="match status" value="1"/>
</dbReference>
<keyword evidence="9" id="KW-0762">Sugar transport</keyword>
<dbReference type="InterPro" id="IPR045263">
    <property type="entry name" value="GLUT"/>
</dbReference>
<keyword evidence="2 7" id="KW-0812">Transmembrane</keyword>
<evidence type="ECO:0000256" key="2">
    <source>
        <dbReference type="ARBA" id="ARBA00022692"/>
    </source>
</evidence>
<keyword evidence="10" id="KW-1185">Reference proteome</keyword>
<feature type="compositionally biased region" description="Polar residues" evidence="6">
    <location>
        <begin position="246"/>
        <end position="278"/>
    </location>
</feature>
<dbReference type="InterPro" id="IPR036259">
    <property type="entry name" value="MFS_trans_sf"/>
</dbReference>
<dbReference type="InterPro" id="IPR003663">
    <property type="entry name" value="Sugar/inositol_transpt"/>
</dbReference>
<evidence type="ECO:0000313" key="10">
    <source>
        <dbReference type="Proteomes" id="UP001151699"/>
    </source>
</evidence>
<feature type="domain" description="Major facilitator superfamily (MFS) profile" evidence="8">
    <location>
        <begin position="1"/>
        <end position="97"/>
    </location>
</feature>
<accession>A0A9Q0N1X1</accession>
<gene>
    <name evidence="9" type="primary">Glut1_0</name>
    <name evidence="9" type="ORF">Bhyg_07013</name>
</gene>
<keyword evidence="3 7" id="KW-1133">Transmembrane helix</keyword>
<dbReference type="GO" id="GO:0015149">
    <property type="term" value="F:hexose transmembrane transporter activity"/>
    <property type="evidence" value="ECO:0007669"/>
    <property type="project" value="TreeGrafter"/>
</dbReference>
<dbReference type="InterPro" id="IPR020846">
    <property type="entry name" value="MFS_dom"/>
</dbReference>
<feature type="transmembrane region" description="Helical" evidence="7">
    <location>
        <begin position="72"/>
        <end position="90"/>
    </location>
</feature>
<keyword evidence="5" id="KW-0325">Glycoprotein</keyword>
<evidence type="ECO:0000256" key="1">
    <source>
        <dbReference type="ARBA" id="ARBA00004141"/>
    </source>
</evidence>
<feature type="transmembrane region" description="Helical" evidence="7">
    <location>
        <begin position="6"/>
        <end position="31"/>
    </location>
</feature>
<dbReference type="PROSITE" id="PS50850">
    <property type="entry name" value="MFS"/>
    <property type="match status" value="1"/>
</dbReference>
<protein>
    <submittedName>
        <fullName evidence="9">Glucose transporter type 1</fullName>
    </submittedName>
</protein>
<proteinExistence type="predicted"/>
<evidence type="ECO:0000256" key="7">
    <source>
        <dbReference type="SAM" id="Phobius"/>
    </source>
</evidence>
<organism evidence="9 10">
    <name type="scientific">Pseudolycoriella hygida</name>
    <dbReference type="NCBI Taxonomy" id="35572"/>
    <lineage>
        <taxon>Eukaryota</taxon>
        <taxon>Metazoa</taxon>
        <taxon>Ecdysozoa</taxon>
        <taxon>Arthropoda</taxon>
        <taxon>Hexapoda</taxon>
        <taxon>Insecta</taxon>
        <taxon>Pterygota</taxon>
        <taxon>Neoptera</taxon>
        <taxon>Endopterygota</taxon>
        <taxon>Diptera</taxon>
        <taxon>Nematocera</taxon>
        <taxon>Sciaroidea</taxon>
        <taxon>Sciaridae</taxon>
        <taxon>Pseudolycoriella</taxon>
    </lineage>
</organism>
<keyword evidence="9" id="KW-0813">Transport</keyword>
<dbReference type="AlphaFoldDB" id="A0A9Q0N1X1"/>
<feature type="region of interest" description="Disordered" evidence="6">
    <location>
        <begin position="246"/>
        <end position="314"/>
    </location>
</feature>
<feature type="non-terminal residue" evidence="9">
    <location>
        <position position="683"/>
    </location>
</feature>
<dbReference type="Pfam" id="PF00083">
    <property type="entry name" value="Sugar_tr"/>
    <property type="match status" value="1"/>
</dbReference>
<comment type="subcellular location">
    <subcellularLocation>
        <location evidence="1">Membrane</location>
        <topology evidence="1">Multi-pass membrane protein</topology>
    </subcellularLocation>
</comment>
<dbReference type="Proteomes" id="UP001151699">
    <property type="component" value="Chromosome B"/>
</dbReference>
<evidence type="ECO:0000256" key="5">
    <source>
        <dbReference type="ARBA" id="ARBA00023180"/>
    </source>
</evidence>
<evidence type="ECO:0000313" key="9">
    <source>
        <dbReference type="EMBL" id="KAJ6642067.1"/>
    </source>
</evidence>
<feature type="transmembrane region" description="Helical" evidence="7">
    <location>
        <begin position="43"/>
        <end position="66"/>
    </location>
</feature>
<dbReference type="PANTHER" id="PTHR23503">
    <property type="entry name" value="SOLUTE CARRIER FAMILY 2"/>
    <property type="match status" value="1"/>
</dbReference>
<evidence type="ECO:0000256" key="4">
    <source>
        <dbReference type="ARBA" id="ARBA00023136"/>
    </source>
</evidence>
<dbReference type="OrthoDB" id="4540492at2759"/>
<name>A0A9Q0N1X1_9DIPT</name>
<reference evidence="9" key="1">
    <citation type="submission" date="2022-07" db="EMBL/GenBank/DDBJ databases">
        <authorList>
            <person name="Trinca V."/>
            <person name="Uliana J.V.C."/>
            <person name="Torres T.T."/>
            <person name="Ward R.J."/>
            <person name="Monesi N."/>
        </authorList>
    </citation>
    <scope>NUCLEOTIDE SEQUENCE</scope>
    <source>
        <strain evidence="9">HSMRA1968</strain>
        <tissue evidence="9">Whole embryos</tissue>
    </source>
</reference>
<dbReference type="EMBL" id="WJQU01000002">
    <property type="protein sequence ID" value="KAJ6642067.1"/>
    <property type="molecule type" value="Genomic_DNA"/>
</dbReference>
<dbReference type="PANTHER" id="PTHR23503:SF128">
    <property type="entry name" value="GLUCOSE TRANSPORTER TYPE 1"/>
    <property type="match status" value="1"/>
</dbReference>
<dbReference type="PRINTS" id="PR00171">
    <property type="entry name" value="SUGRTRNSPORT"/>
</dbReference>
<evidence type="ECO:0000256" key="6">
    <source>
        <dbReference type="SAM" id="MobiDB-lite"/>
    </source>
</evidence>
<evidence type="ECO:0000256" key="3">
    <source>
        <dbReference type="ARBA" id="ARBA00022989"/>
    </source>
</evidence>
<dbReference type="InterPro" id="IPR005828">
    <property type="entry name" value="MFS_sugar_transport-like"/>
</dbReference>
<evidence type="ECO:0000259" key="8">
    <source>
        <dbReference type="PROSITE" id="PS50850"/>
    </source>
</evidence>
<comment type="caution">
    <text evidence="9">The sequence shown here is derived from an EMBL/GenBank/DDBJ whole genome shotgun (WGS) entry which is preliminary data.</text>
</comment>
<sequence>MIDWMSYLSVVATLAFVVFFAVGPGSIPWMITAELFSQGPRPSAMAIAVLVNWSANFVVGIGFPSLQNALENYTFLPFSVFLAIFWIFTYKKVPETKNKTFEEILGLFRHGNGRSMLNCVNSLEPQSMNSGIEHAALMISEEKTQHDSLFGTSTLPPDGEMGPYPLDGEMGPYPLDGEMGPYPLDGEMGPYPLDGEMGPYPLSDDTNLLGPTSSTNLPIYRNYGSNYSTNYQSYGSNSKYVNNYDQNQSNHRINSGNQHGSHFGSQHGSNCGQRQYGKNFTPVPIRKSQSKRESFRRHSAHGRIASPSAASERCSEGVRNAQQVRTGASVHHHHRQQITIEHSETGDKIFPQNVPDDPDYISSPIKWNFVCDGDGSGNKTEYIQVATEPSTSKNDGYNRPKSGDVNTVSIWRTDNEESNAIIFHHESGTVENCVENYFHCNYLYDDQQSLEAKFYDNFKINNHEVPKSTERLNNAVEIIPTHSAPLDILNRNDISSVVNHLNLSPEFRHYEKMTNLSQQNSANLTPSRFARNNQNFNLLNQNMENNNFSEYKFINTSRYTTHQPQPHSSNEIIVVHPALPPHSTSTALGNFELFNITTPSTMQQHPKPIGIHLTTQNHFPTSQNFDSFTTEHHNNSLLSVSFESSRAITNRWQQLTNTVGLSGLAKVVRKRARKCAEFIKGDK</sequence>